<accession>A0A0L0CE88</accession>
<dbReference type="InterPro" id="IPR000873">
    <property type="entry name" value="AMP-dep_synth/lig_dom"/>
</dbReference>
<dbReference type="GO" id="GO:0046949">
    <property type="term" value="P:fatty-acyl-CoA biosynthetic process"/>
    <property type="evidence" value="ECO:0007669"/>
    <property type="project" value="TreeGrafter"/>
</dbReference>
<dbReference type="PANTHER" id="PTHR24096:SF353">
    <property type="entry name" value="GH16244P-RELATED"/>
    <property type="match status" value="1"/>
</dbReference>
<dbReference type="Gene3D" id="3.30.300.30">
    <property type="match status" value="1"/>
</dbReference>
<reference evidence="4 5" key="1">
    <citation type="journal article" date="2015" name="Nat. Commun.">
        <title>Lucilia cuprina genome unlocks parasitic fly biology to underpin future interventions.</title>
        <authorList>
            <person name="Anstead C.A."/>
            <person name="Korhonen P.K."/>
            <person name="Young N.D."/>
            <person name="Hall R.S."/>
            <person name="Jex A.R."/>
            <person name="Murali S.C."/>
            <person name="Hughes D.S."/>
            <person name="Lee S.F."/>
            <person name="Perry T."/>
            <person name="Stroehlein A.J."/>
            <person name="Ansell B.R."/>
            <person name="Breugelmans B."/>
            <person name="Hofmann A."/>
            <person name="Qu J."/>
            <person name="Dugan S."/>
            <person name="Lee S.L."/>
            <person name="Chao H."/>
            <person name="Dinh H."/>
            <person name="Han Y."/>
            <person name="Doddapaneni H.V."/>
            <person name="Worley K.C."/>
            <person name="Muzny D.M."/>
            <person name="Ioannidis P."/>
            <person name="Waterhouse R.M."/>
            <person name="Zdobnov E.M."/>
            <person name="James P.J."/>
            <person name="Bagnall N.H."/>
            <person name="Kotze A.C."/>
            <person name="Gibbs R.A."/>
            <person name="Richards S."/>
            <person name="Batterham P."/>
            <person name="Gasser R.B."/>
        </authorList>
    </citation>
    <scope>NUCLEOTIDE SEQUENCE [LARGE SCALE GENOMIC DNA]</scope>
    <source>
        <strain evidence="4 5">LS</strain>
        <tissue evidence="4">Full body</tissue>
    </source>
</reference>
<dbReference type="InterPro" id="IPR045851">
    <property type="entry name" value="AMP-bd_C_sf"/>
</dbReference>
<dbReference type="SUPFAM" id="SSF56801">
    <property type="entry name" value="Acetyl-CoA synthetase-like"/>
    <property type="match status" value="1"/>
</dbReference>
<evidence type="ECO:0000256" key="2">
    <source>
        <dbReference type="ARBA" id="ARBA00023140"/>
    </source>
</evidence>
<evidence type="ECO:0000313" key="4">
    <source>
        <dbReference type="EMBL" id="KNC30517.1"/>
    </source>
</evidence>
<dbReference type="InterPro" id="IPR020845">
    <property type="entry name" value="AMP-binding_CS"/>
</dbReference>
<gene>
    <name evidence="4" type="ORF">FF38_02802</name>
</gene>
<dbReference type="Gene3D" id="3.40.50.12780">
    <property type="entry name" value="N-terminal domain of ligase-like"/>
    <property type="match status" value="1"/>
</dbReference>
<sequence>MSKDFLKVKYDEQNKIWKSENYPYKKQTNRTVGEAFLQSMRSLERDKILEYHYDVEKEKSVKDLYQESIIVSKNLQRLGIQKGDVVMLFSGYNYWTSSITFGTLLMGGVVNYFEVNLENENIDKMFDIIQPFMILYEYVFLEKILKSLKRQKPKSLKFLLAIDKSNTPNISSELLKSCGSIDFDQFQSLEIANPQEEVAFLVLTSGSTGLPKVTQLSHCLLLNGVYVWWANDYNYAPIDSNSLLFSLSPLRWISQVVLLLQSALLGIKRICANKAATGAYGLEILRTTKPTHIFSVPSFFYELLLQLKEDDTESLDSLKYIQLGGEPPSRVIINLAKSRAINSKLFYSYGMSEVSCSITNDELISGGKLQPGFEMQILDEQLKPLSHNQNGRLAIKTPYPFVGYKGENNSQYFLENGFFLNGDYGYFDDDNTLHFLARLKDLIKYQNVLLIPNLVENLVLNLTEISSVCLVGYRRSEEDSNEVAALFVILKEGVSSSVEEVCLTIRDILSNNLSEDQVLLIHDIYVRESFPLTSCGKIDRFALRKLALKASQ</sequence>
<dbReference type="GO" id="GO:0004467">
    <property type="term" value="F:long-chain fatty acid-CoA ligase activity"/>
    <property type="evidence" value="ECO:0007669"/>
    <property type="project" value="TreeGrafter"/>
</dbReference>
<comment type="caution">
    <text evidence="4">The sequence shown here is derived from an EMBL/GenBank/DDBJ whole genome shotgun (WGS) entry which is preliminary data.</text>
</comment>
<evidence type="ECO:0000259" key="3">
    <source>
        <dbReference type="Pfam" id="PF00501"/>
    </source>
</evidence>
<evidence type="ECO:0000256" key="1">
    <source>
        <dbReference type="ARBA" id="ARBA00004275"/>
    </source>
</evidence>
<name>A0A0L0CE88_LUCCU</name>
<dbReference type="Pfam" id="PF00501">
    <property type="entry name" value="AMP-binding"/>
    <property type="match status" value="1"/>
</dbReference>
<dbReference type="InterPro" id="IPR042099">
    <property type="entry name" value="ANL_N_sf"/>
</dbReference>
<feature type="domain" description="AMP-dependent synthetase/ligase" evidence="3">
    <location>
        <begin position="55"/>
        <end position="404"/>
    </location>
</feature>
<evidence type="ECO:0000313" key="5">
    <source>
        <dbReference type="Proteomes" id="UP000037069"/>
    </source>
</evidence>
<dbReference type="STRING" id="7375.A0A0L0CE88"/>
<dbReference type="GO" id="GO:0005777">
    <property type="term" value="C:peroxisome"/>
    <property type="evidence" value="ECO:0007669"/>
    <property type="project" value="UniProtKB-SubCell"/>
</dbReference>
<organism evidence="4 5">
    <name type="scientific">Lucilia cuprina</name>
    <name type="common">Green bottle fly</name>
    <name type="synonym">Australian sheep blowfly</name>
    <dbReference type="NCBI Taxonomy" id="7375"/>
    <lineage>
        <taxon>Eukaryota</taxon>
        <taxon>Metazoa</taxon>
        <taxon>Ecdysozoa</taxon>
        <taxon>Arthropoda</taxon>
        <taxon>Hexapoda</taxon>
        <taxon>Insecta</taxon>
        <taxon>Pterygota</taxon>
        <taxon>Neoptera</taxon>
        <taxon>Endopterygota</taxon>
        <taxon>Diptera</taxon>
        <taxon>Brachycera</taxon>
        <taxon>Muscomorpha</taxon>
        <taxon>Oestroidea</taxon>
        <taxon>Calliphoridae</taxon>
        <taxon>Luciliinae</taxon>
        <taxon>Lucilia</taxon>
    </lineage>
</organism>
<proteinExistence type="predicted"/>
<protein>
    <recommendedName>
        <fullName evidence="3">AMP-dependent synthetase/ligase domain-containing protein</fullName>
    </recommendedName>
</protein>
<comment type="subcellular location">
    <subcellularLocation>
        <location evidence="1">Peroxisome</location>
    </subcellularLocation>
</comment>
<dbReference type="AlphaFoldDB" id="A0A0L0CE88"/>
<keyword evidence="5" id="KW-1185">Reference proteome</keyword>
<dbReference type="OrthoDB" id="6614653at2759"/>
<dbReference type="OMA" id="ICANKAA"/>
<dbReference type="Proteomes" id="UP000037069">
    <property type="component" value="Unassembled WGS sequence"/>
</dbReference>
<dbReference type="PANTHER" id="PTHR24096">
    <property type="entry name" value="LONG-CHAIN-FATTY-ACID--COA LIGASE"/>
    <property type="match status" value="1"/>
</dbReference>
<dbReference type="EMBL" id="JRES01000507">
    <property type="protein sequence ID" value="KNC30517.1"/>
    <property type="molecule type" value="Genomic_DNA"/>
</dbReference>
<keyword evidence="2" id="KW-0576">Peroxisome</keyword>
<dbReference type="PROSITE" id="PS00455">
    <property type="entry name" value="AMP_BINDING"/>
    <property type="match status" value="1"/>
</dbReference>